<dbReference type="OrthoDB" id="9805730at2"/>
<dbReference type="Proteomes" id="UP000035100">
    <property type="component" value="Unassembled WGS sequence"/>
</dbReference>
<name>A0A0D0PCN5_9RHOB</name>
<dbReference type="GO" id="GO:0000976">
    <property type="term" value="F:transcription cis-regulatory region binding"/>
    <property type="evidence" value="ECO:0007669"/>
    <property type="project" value="TreeGrafter"/>
</dbReference>
<dbReference type="Gene3D" id="1.10.10.60">
    <property type="entry name" value="Homeodomain-like"/>
    <property type="match status" value="1"/>
</dbReference>
<dbReference type="PATRIC" id="fig|1123501.6.peg.2326"/>
<keyword evidence="1" id="KW-0805">Transcription regulation</keyword>
<evidence type="ECO:0000256" key="1">
    <source>
        <dbReference type="ARBA" id="ARBA00023015"/>
    </source>
</evidence>
<dbReference type="GO" id="GO:0005829">
    <property type="term" value="C:cytosol"/>
    <property type="evidence" value="ECO:0007669"/>
    <property type="project" value="TreeGrafter"/>
</dbReference>
<sequence length="333" mass="36263">MGTVPATFARTFAAVAGLALDASGELADGARVLLRVPPGERLDEAHYHALIEAVVAHHGDRAGLAIGYAEALHLDDLGALGLAVKTAPRLRDSLQRVERYYRLVTDSVRYRLDETAAPLFLLDRDGPTREDEEVRDECALAGFARNMRRFVGPELRLEEVTFAHPCRLDAGRLAEWFGCPVRFDAPRTSIAFAPDVLDLPTRLGDPAVSRFLTAHLDAQLAALAPGDPLERALAAHLSEALSTGVPRAGAVARALGMSERTLYRRLSDLGLTYQGVLERTQRSLAESLLAEGHHSLAEVAFLTGFSEQSSFSRAFKRWVGRPPGRFRRAAPIA</sequence>
<accession>A0A0D0PCN5</accession>
<organism evidence="5 6">
    <name type="scientific">Wenxinia marina DSM 24838</name>
    <dbReference type="NCBI Taxonomy" id="1123501"/>
    <lineage>
        <taxon>Bacteria</taxon>
        <taxon>Pseudomonadati</taxon>
        <taxon>Pseudomonadota</taxon>
        <taxon>Alphaproteobacteria</taxon>
        <taxon>Rhodobacterales</taxon>
        <taxon>Roseobacteraceae</taxon>
        <taxon>Wenxinia</taxon>
    </lineage>
</organism>
<evidence type="ECO:0000259" key="4">
    <source>
        <dbReference type="PROSITE" id="PS01124"/>
    </source>
</evidence>
<evidence type="ECO:0000313" key="6">
    <source>
        <dbReference type="Proteomes" id="UP000035100"/>
    </source>
</evidence>
<protein>
    <submittedName>
        <fullName evidence="5">Transcriptional regulator, AraC family</fullName>
    </submittedName>
</protein>
<keyword evidence="2" id="KW-0238">DNA-binding</keyword>
<dbReference type="SUPFAM" id="SSF46689">
    <property type="entry name" value="Homeodomain-like"/>
    <property type="match status" value="1"/>
</dbReference>
<dbReference type="Pfam" id="PF12833">
    <property type="entry name" value="HTH_18"/>
    <property type="match status" value="1"/>
</dbReference>
<dbReference type="RefSeq" id="WP_026198631.1">
    <property type="nucleotide sequence ID" value="NZ_KB902315.1"/>
</dbReference>
<dbReference type="PANTHER" id="PTHR47894">
    <property type="entry name" value="HTH-TYPE TRANSCRIPTIONAL REGULATOR GADX"/>
    <property type="match status" value="1"/>
</dbReference>
<keyword evidence="6" id="KW-1185">Reference proteome</keyword>
<feature type="domain" description="HTH araC/xylS-type" evidence="4">
    <location>
        <begin position="227"/>
        <end position="329"/>
    </location>
</feature>
<dbReference type="InterPro" id="IPR018060">
    <property type="entry name" value="HTH_AraC"/>
</dbReference>
<dbReference type="InterPro" id="IPR032687">
    <property type="entry name" value="AraC-type_N"/>
</dbReference>
<dbReference type="InterPro" id="IPR009057">
    <property type="entry name" value="Homeodomain-like_sf"/>
</dbReference>
<evidence type="ECO:0000256" key="2">
    <source>
        <dbReference type="ARBA" id="ARBA00023125"/>
    </source>
</evidence>
<dbReference type="STRING" id="1123501.Wenmar_02226"/>
<reference evidence="5 6" key="1">
    <citation type="submission" date="2013-01" db="EMBL/GenBank/DDBJ databases">
        <authorList>
            <person name="Fiebig A."/>
            <person name="Goeker M."/>
            <person name="Klenk H.-P.P."/>
        </authorList>
    </citation>
    <scope>NUCLEOTIDE SEQUENCE [LARGE SCALE GENOMIC DNA]</scope>
    <source>
        <strain evidence="5 6">DSM 24838</strain>
    </source>
</reference>
<dbReference type="SMART" id="SM00342">
    <property type="entry name" value="HTH_ARAC"/>
    <property type="match status" value="1"/>
</dbReference>
<dbReference type="Pfam" id="PF12625">
    <property type="entry name" value="Arabinose_bd"/>
    <property type="match status" value="1"/>
</dbReference>
<dbReference type="EMBL" id="AONG01000010">
    <property type="protein sequence ID" value="KIQ69156.1"/>
    <property type="molecule type" value="Genomic_DNA"/>
</dbReference>
<dbReference type="InterPro" id="IPR020449">
    <property type="entry name" value="Tscrpt_reg_AraC-type_HTH"/>
</dbReference>
<dbReference type="PANTHER" id="PTHR47894:SF1">
    <property type="entry name" value="HTH-TYPE TRANSCRIPTIONAL REGULATOR VQSM"/>
    <property type="match status" value="1"/>
</dbReference>
<keyword evidence="3" id="KW-0804">Transcription</keyword>
<proteinExistence type="predicted"/>
<dbReference type="AlphaFoldDB" id="A0A0D0PCN5"/>
<evidence type="ECO:0000256" key="3">
    <source>
        <dbReference type="ARBA" id="ARBA00023163"/>
    </source>
</evidence>
<dbReference type="eggNOG" id="COG2207">
    <property type="taxonomic scope" value="Bacteria"/>
</dbReference>
<dbReference type="PRINTS" id="PR00032">
    <property type="entry name" value="HTHARAC"/>
</dbReference>
<gene>
    <name evidence="5" type="ORF">Wenmar_02226</name>
</gene>
<comment type="caution">
    <text evidence="5">The sequence shown here is derived from an EMBL/GenBank/DDBJ whole genome shotgun (WGS) entry which is preliminary data.</text>
</comment>
<evidence type="ECO:0000313" key="5">
    <source>
        <dbReference type="EMBL" id="KIQ69156.1"/>
    </source>
</evidence>
<dbReference type="GO" id="GO:0003700">
    <property type="term" value="F:DNA-binding transcription factor activity"/>
    <property type="evidence" value="ECO:0007669"/>
    <property type="project" value="InterPro"/>
</dbReference>
<dbReference type="PROSITE" id="PS01124">
    <property type="entry name" value="HTH_ARAC_FAMILY_2"/>
    <property type="match status" value="1"/>
</dbReference>